<protein>
    <submittedName>
        <fullName evidence="5">Lrp/AsnC family transcriptional regulator</fullName>
    </submittedName>
</protein>
<dbReference type="GO" id="GO:0043565">
    <property type="term" value="F:sequence-specific DNA binding"/>
    <property type="evidence" value="ECO:0007669"/>
    <property type="project" value="InterPro"/>
</dbReference>
<dbReference type="EMBL" id="DAAMHJ010000042">
    <property type="protein sequence ID" value="HAC6678907.1"/>
    <property type="molecule type" value="Genomic_DNA"/>
</dbReference>
<dbReference type="PANTHER" id="PTHR30154">
    <property type="entry name" value="LEUCINE-RESPONSIVE REGULATORY PROTEIN"/>
    <property type="match status" value="1"/>
</dbReference>
<dbReference type="Gene3D" id="3.30.70.920">
    <property type="match status" value="1"/>
</dbReference>
<evidence type="ECO:0000313" key="5">
    <source>
        <dbReference type="EMBL" id="HAC6678907.1"/>
    </source>
</evidence>
<dbReference type="InterPro" id="IPR000485">
    <property type="entry name" value="AsnC-type_HTH_dom"/>
</dbReference>
<name>A0A702B827_SALET</name>
<dbReference type="InterPro" id="IPR019887">
    <property type="entry name" value="Tscrpt_reg_AsnC/Lrp_C"/>
</dbReference>
<feature type="domain" description="HTH asnC-type" evidence="4">
    <location>
        <begin position="4"/>
        <end position="64"/>
    </location>
</feature>
<dbReference type="InterPro" id="IPR011008">
    <property type="entry name" value="Dimeric_a/b-barrel"/>
</dbReference>
<evidence type="ECO:0000259" key="4">
    <source>
        <dbReference type="PROSITE" id="PS50956"/>
    </source>
</evidence>
<sequence length="153" mass="17948">MVKLDKVDIQILNLLQEDGRLNNTEIARRVFLSPPACWKRLKFLEQEVIKSYRAFIEPKSLGFNFYAFMNITLDLHSEACMQHFEEEIMKIDNVIACYNISGRYDYLLHLVVKDMDDFHNVSMIQIRTIGNVKEMNTSFSIREIKSLKGLPIK</sequence>
<evidence type="ECO:0000256" key="2">
    <source>
        <dbReference type="ARBA" id="ARBA00023125"/>
    </source>
</evidence>
<dbReference type="GO" id="GO:0043200">
    <property type="term" value="P:response to amino acid"/>
    <property type="evidence" value="ECO:0007669"/>
    <property type="project" value="TreeGrafter"/>
</dbReference>
<dbReference type="InterPro" id="IPR036388">
    <property type="entry name" value="WH-like_DNA-bd_sf"/>
</dbReference>
<dbReference type="InterPro" id="IPR011991">
    <property type="entry name" value="ArsR-like_HTH"/>
</dbReference>
<dbReference type="Gene3D" id="1.10.10.10">
    <property type="entry name" value="Winged helix-like DNA-binding domain superfamily/Winged helix DNA-binding domain"/>
    <property type="match status" value="1"/>
</dbReference>
<accession>A0A702B827</accession>
<dbReference type="SUPFAM" id="SSF46785">
    <property type="entry name" value="Winged helix' DNA-binding domain"/>
    <property type="match status" value="1"/>
</dbReference>
<proteinExistence type="predicted"/>
<dbReference type="PROSITE" id="PS50956">
    <property type="entry name" value="HTH_ASNC_2"/>
    <property type="match status" value="1"/>
</dbReference>
<dbReference type="GO" id="GO:0006355">
    <property type="term" value="P:regulation of DNA-templated transcription"/>
    <property type="evidence" value="ECO:0007669"/>
    <property type="project" value="UniProtKB-ARBA"/>
</dbReference>
<dbReference type="CDD" id="cd00090">
    <property type="entry name" value="HTH_ARSR"/>
    <property type="match status" value="1"/>
</dbReference>
<keyword evidence="1" id="KW-0805">Transcription regulation</keyword>
<dbReference type="Pfam" id="PF13412">
    <property type="entry name" value="HTH_24"/>
    <property type="match status" value="1"/>
</dbReference>
<gene>
    <name evidence="5" type="ORF">G0D12_25145</name>
</gene>
<dbReference type="SUPFAM" id="SSF54909">
    <property type="entry name" value="Dimeric alpha+beta barrel"/>
    <property type="match status" value="1"/>
</dbReference>
<comment type="caution">
    <text evidence="5">The sequence shown here is derived from an EMBL/GenBank/DDBJ whole genome shotgun (WGS) entry which is preliminary data.</text>
</comment>
<evidence type="ECO:0000256" key="1">
    <source>
        <dbReference type="ARBA" id="ARBA00023015"/>
    </source>
</evidence>
<dbReference type="PRINTS" id="PR00033">
    <property type="entry name" value="HTHASNC"/>
</dbReference>
<dbReference type="SMART" id="SM00344">
    <property type="entry name" value="HTH_ASNC"/>
    <property type="match status" value="1"/>
</dbReference>
<reference evidence="5" key="2">
    <citation type="submission" date="2018-07" db="EMBL/GenBank/DDBJ databases">
        <authorList>
            <consortium name="NCBI Pathogen Detection Project"/>
        </authorList>
    </citation>
    <scope>NUCLEOTIDE SEQUENCE</scope>
    <source>
        <strain evidence="5">M138</strain>
    </source>
</reference>
<dbReference type="InterPro" id="IPR019888">
    <property type="entry name" value="Tscrpt_reg_AsnC-like"/>
</dbReference>
<evidence type="ECO:0000256" key="3">
    <source>
        <dbReference type="ARBA" id="ARBA00023163"/>
    </source>
</evidence>
<dbReference type="InterPro" id="IPR036390">
    <property type="entry name" value="WH_DNA-bd_sf"/>
</dbReference>
<keyword evidence="2" id="KW-0238">DNA-binding</keyword>
<dbReference type="AlphaFoldDB" id="A0A702B827"/>
<dbReference type="Pfam" id="PF01037">
    <property type="entry name" value="AsnC_trans_reg"/>
    <property type="match status" value="1"/>
</dbReference>
<organism evidence="5">
    <name type="scientific">Salmonella enterica subsp. enterica serovar Eastbourne</name>
    <dbReference type="NCBI Taxonomy" id="486993"/>
    <lineage>
        <taxon>Bacteria</taxon>
        <taxon>Pseudomonadati</taxon>
        <taxon>Pseudomonadota</taxon>
        <taxon>Gammaproteobacteria</taxon>
        <taxon>Enterobacterales</taxon>
        <taxon>Enterobacteriaceae</taxon>
        <taxon>Salmonella</taxon>
    </lineage>
</organism>
<keyword evidence="3" id="KW-0804">Transcription</keyword>
<dbReference type="GO" id="GO:0005829">
    <property type="term" value="C:cytosol"/>
    <property type="evidence" value="ECO:0007669"/>
    <property type="project" value="TreeGrafter"/>
</dbReference>
<reference evidence="5" key="1">
    <citation type="journal article" date="2018" name="Genome Biol.">
        <title>SKESA: strategic k-mer extension for scrupulous assemblies.</title>
        <authorList>
            <person name="Souvorov A."/>
            <person name="Agarwala R."/>
            <person name="Lipman D.J."/>
        </authorList>
    </citation>
    <scope>NUCLEOTIDE SEQUENCE</scope>
    <source>
        <strain evidence="5">M138</strain>
    </source>
</reference>
<dbReference type="PANTHER" id="PTHR30154:SF34">
    <property type="entry name" value="TRANSCRIPTIONAL REGULATOR AZLB"/>
    <property type="match status" value="1"/>
</dbReference>